<dbReference type="HOGENOM" id="CLU_145788_0_0_1"/>
<keyword evidence="1" id="KW-0732">Signal</keyword>
<feature type="signal peptide" evidence="1">
    <location>
        <begin position="1"/>
        <end position="18"/>
    </location>
</feature>
<accession>K5WZ57</accession>
<evidence type="ECO:0000256" key="1">
    <source>
        <dbReference type="SAM" id="SignalP"/>
    </source>
</evidence>
<dbReference type="Proteomes" id="UP000008493">
    <property type="component" value="Unassembled WGS sequence"/>
</dbReference>
<dbReference type="GeneID" id="18824944"/>
<dbReference type="AlphaFoldDB" id="K5WZ57"/>
<reference evidence="3" key="1">
    <citation type="journal article" date="2012" name="Proc. Natl. Acad. Sci. U.S.A.">
        <title>Genome sequence of the button mushroom Agaricus bisporus reveals mechanisms governing adaptation to a humic-rich ecological niche.</title>
        <authorList>
            <person name="Morin E."/>
            <person name="Kohler A."/>
            <person name="Baker A.R."/>
            <person name="Foulongne-Oriol M."/>
            <person name="Lombard V."/>
            <person name="Nagy L.G."/>
            <person name="Ohm R.A."/>
            <person name="Patyshakuliyeva A."/>
            <person name="Brun A."/>
            <person name="Aerts A.L."/>
            <person name="Bailey A.M."/>
            <person name="Billette C."/>
            <person name="Coutinho P.M."/>
            <person name="Deakin G."/>
            <person name="Doddapaneni H."/>
            <person name="Floudas D."/>
            <person name="Grimwood J."/>
            <person name="Hilden K."/>
            <person name="Kuees U."/>
            <person name="LaButti K.M."/>
            <person name="Lapidus A."/>
            <person name="Lindquist E.A."/>
            <person name="Lucas S.M."/>
            <person name="Murat C."/>
            <person name="Riley R.W."/>
            <person name="Salamov A.A."/>
            <person name="Schmutz J."/>
            <person name="Subramanian V."/>
            <person name="Woesten H.A.B."/>
            <person name="Xu J."/>
            <person name="Eastwood D.C."/>
            <person name="Foster G.D."/>
            <person name="Sonnenberg A.S."/>
            <person name="Cullen D."/>
            <person name="de Vries R.P."/>
            <person name="Lundell T."/>
            <person name="Hibbett D.S."/>
            <person name="Henrissat B."/>
            <person name="Burton K.S."/>
            <person name="Kerrigan R.W."/>
            <person name="Challen M.P."/>
            <person name="Grigoriev I.V."/>
            <person name="Martin F."/>
        </authorList>
    </citation>
    <scope>NUCLEOTIDE SEQUENCE [LARGE SCALE GENOMIC DNA]</scope>
    <source>
        <strain evidence="3">JB137-S8 / ATCC MYA-4627 / FGSC 10392</strain>
    </source>
</reference>
<dbReference type="EMBL" id="JH971405">
    <property type="protein sequence ID" value="EKM76088.1"/>
    <property type="molecule type" value="Genomic_DNA"/>
</dbReference>
<keyword evidence="3" id="KW-1185">Reference proteome</keyword>
<dbReference type="KEGG" id="abp:AGABI1DRAFT116012"/>
<proteinExistence type="predicted"/>
<dbReference type="RefSeq" id="XP_007333258.1">
    <property type="nucleotide sequence ID" value="XM_007333196.1"/>
</dbReference>
<evidence type="ECO:0000313" key="3">
    <source>
        <dbReference type="Proteomes" id="UP000008493"/>
    </source>
</evidence>
<sequence length="127" mass="13310">MKFTLAILPAFFALSAFGNPVELDARQMPMCDVAKCISTIGSQPGAIIAPCADAAGNLAKIQQAQAQGMQPVKLISSALSPTQSNVFPPALRPASPFRPAVMVALVPHPVDQRPVSQHPVSPASRLK</sequence>
<evidence type="ECO:0000313" key="2">
    <source>
        <dbReference type="EMBL" id="EKM76088.1"/>
    </source>
</evidence>
<feature type="chain" id="PRO_5003886041" description="Hydrophobin" evidence="1">
    <location>
        <begin position="19"/>
        <end position="127"/>
    </location>
</feature>
<gene>
    <name evidence="2" type="ORF">AGABI1DRAFT_116012</name>
</gene>
<dbReference type="OMA" id="PMCDVAN"/>
<organism evidence="2 3">
    <name type="scientific">Agaricus bisporus var. burnettii (strain JB137-S8 / ATCC MYA-4627 / FGSC 10392)</name>
    <name type="common">White button mushroom</name>
    <dbReference type="NCBI Taxonomy" id="597362"/>
    <lineage>
        <taxon>Eukaryota</taxon>
        <taxon>Fungi</taxon>
        <taxon>Dikarya</taxon>
        <taxon>Basidiomycota</taxon>
        <taxon>Agaricomycotina</taxon>
        <taxon>Agaricomycetes</taxon>
        <taxon>Agaricomycetidae</taxon>
        <taxon>Agaricales</taxon>
        <taxon>Agaricineae</taxon>
        <taxon>Agaricaceae</taxon>
        <taxon>Agaricus</taxon>
    </lineage>
</organism>
<dbReference type="InParanoid" id="K5WZ57"/>
<evidence type="ECO:0008006" key="4">
    <source>
        <dbReference type="Google" id="ProtNLM"/>
    </source>
</evidence>
<protein>
    <recommendedName>
        <fullName evidence="4">Hydrophobin</fullName>
    </recommendedName>
</protein>
<name>K5WZ57_AGABU</name>